<comment type="caution">
    <text evidence="2">The sequence shown here is derived from an EMBL/GenBank/DDBJ whole genome shotgun (WGS) entry which is preliminary data.</text>
</comment>
<evidence type="ECO:0000256" key="1">
    <source>
        <dbReference type="SAM" id="SignalP"/>
    </source>
</evidence>
<keyword evidence="1" id="KW-0732">Signal</keyword>
<evidence type="ECO:0000313" key="2">
    <source>
        <dbReference type="EMBL" id="KAL0270872.1"/>
    </source>
</evidence>
<organism evidence="2">
    <name type="scientific">Menopon gallinae</name>
    <name type="common">poultry shaft louse</name>
    <dbReference type="NCBI Taxonomy" id="328185"/>
    <lineage>
        <taxon>Eukaryota</taxon>
        <taxon>Metazoa</taxon>
        <taxon>Ecdysozoa</taxon>
        <taxon>Arthropoda</taxon>
        <taxon>Hexapoda</taxon>
        <taxon>Insecta</taxon>
        <taxon>Pterygota</taxon>
        <taxon>Neoptera</taxon>
        <taxon>Paraneoptera</taxon>
        <taxon>Psocodea</taxon>
        <taxon>Troctomorpha</taxon>
        <taxon>Phthiraptera</taxon>
        <taxon>Amblycera</taxon>
        <taxon>Menoponidae</taxon>
        <taxon>Menopon</taxon>
    </lineage>
</organism>
<dbReference type="AlphaFoldDB" id="A0AAW2HM86"/>
<feature type="chain" id="PRO_5043632322" evidence="1">
    <location>
        <begin position="19"/>
        <end position="455"/>
    </location>
</feature>
<accession>A0AAW2HM86</accession>
<reference evidence="2" key="1">
    <citation type="journal article" date="2024" name="Gigascience">
        <title>Chromosome-level genome of the poultry shaft louse Menopon gallinae provides insight into the host-switching and adaptive evolution of parasitic lice.</title>
        <authorList>
            <person name="Xu Y."/>
            <person name="Ma L."/>
            <person name="Liu S."/>
            <person name="Liang Y."/>
            <person name="Liu Q."/>
            <person name="He Z."/>
            <person name="Tian L."/>
            <person name="Duan Y."/>
            <person name="Cai W."/>
            <person name="Li H."/>
            <person name="Song F."/>
        </authorList>
    </citation>
    <scope>NUCLEOTIDE SEQUENCE</scope>
    <source>
        <strain evidence="2">Cailab_2023a</strain>
    </source>
</reference>
<gene>
    <name evidence="2" type="ORF">PYX00_008144</name>
</gene>
<name>A0AAW2HM86_9NEOP</name>
<proteinExistence type="predicted"/>
<protein>
    <submittedName>
        <fullName evidence="2">Uncharacterized protein</fullName>
    </submittedName>
</protein>
<dbReference type="EMBL" id="JARGDH010000004">
    <property type="protein sequence ID" value="KAL0270872.1"/>
    <property type="molecule type" value="Genomic_DNA"/>
</dbReference>
<feature type="signal peptide" evidence="1">
    <location>
        <begin position="1"/>
        <end position="18"/>
    </location>
</feature>
<sequence length="455" mass="51843">MRYILVCAFLLQFGISKGIVSNRTDDVLELFLNFDDSIGDQYPKNNPCSLRLHSSLEKLRKRQTPVTSGFIDLSGYALHQTLRHAPFDMYVTDIRVRTPGTGNWVRVEKCQFSSNENRLVAQLLFNDLAVTGNVRLFEENSVLKNPGQQVPAEFCSMTVRLKRAGLGLNAIPARGRSKGIEVRTEARFVDPNFLSVHAYGCKLDKVLGKDEDRRVPEEDARHVSHRYLETQIQQTNRLKHLLNDVKKNSPQFQEEAKPKTEESAPAGVRIITLIPNIPGKEDSLSTLQLHREDESDLNNYHKERILSAKFQNERDRLKAVLHVKNLIAQQANQVFQAHGPFSQFQISTAQRPIFEGNFHESHKPRPVSVISSITELDENLAPVRPFQHGQHGFFVNDKIVNNHDIHIQADDVSREMEDMFLRGIKTLLAKYLEKQLEIPLKEALMTSIGYTVSYG</sequence>